<reference evidence="2" key="2">
    <citation type="submission" date="2023-06" db="EMBL/GenBank/DDBJ databases">
        <authorList>
            <consortium name="Lawrence Berkeley National Laboratory"/>
            <person name="Haridas S."/>
            <person name="Hensen N."/>
            <person name="Bonometti L."/>
            <person name="Westerberg I."/>
            <person name="Brannstrom I.O."/>
            <person name="Guillou S."/>
            <person name="Cros-Aarteil S."/>
            <person name="Calhoun S."/>
            <person name="Kuo A."/>
            <person name="Mondo S."/>
            <person name="Pangilinan J."/>
            <person name="Riley R."/>
            <person name="Labutti K."/>
            <person name="Andreopoulos B."/>
            <person name="Lipzen A."/>
            <person name="Chen C."/>
            <person name="Yanf M."/>
            <person name="Daum C."/>
            <person name="Ng V."/>
            <person name="Clum A."/>
            <person name="Steindorff A."/>
            <person name="Ohm R."/>
            <person name="Martin F."/>
            <person name="Silar P."/>
            <person name="Natvig D."/>
            <person name="Lalanne C."/>
            <person name="Gautier V."/>
            <person name="Ament-Velasquez S.L."/>
            <person name="Kruys A."/>
            <person name="Hutchinson M.I."/>
            <person name="Powell A.J."/>
            <person name="Barry K."/>
            <person name="Miller A.N."/>
            <person name="Grigoriev I.V."/>
            <person name="Debuchy R."/>
            <person name="Gladieux P."/>
            <person name="Thoren M.H."/>
            <person name="Johannesson H."/>
        </authorList>
    </citation>
    <scope>NUCLEOTIDE SEQUENCE</scope>
    <source>
        <strain evidence="2">CBS 955.72</strain>
    </source>
</reference>
<feature type="region of interest" description="Disordered" evidence="1">
    <location>
        <begin position="1"/>
        <end position="23"/>
    </location>
</feature>
<accession>A0AAJ0HEK3</accession>
<name>A0AAJ0HEK3_9PEZI</name>
<feature type="region of interest" description="Disordered" evidence="1">
    <location>
        <begin position="196"/>
        <end position="285"/>
    </location>
</feature>
<comment type="caution">
    <text evidence="2">The sequence shown here is derived from an EMBL/GenBank/DDBJ whole genome shotgun (WGS) entry which is preliminary data.</text>
</comment>
<dbReference type="InterPro" id="IPR046347">
    <property type="entry name" value="bZIP_sf"/>
</dbReference>
<gene>
    <name evidence="2" type="ORF">B0T25DRAFT_236452</name>
</gene>
<dbReference type="EMBL" id="JAUIQD010000005">
    <property type="protein sequence ID" value="KAK3349156.1"/>
    <property type="molecule type" value="Genomic_DNA"/>
</dbReference>
<dbReference type="CDD" id="cd14687">
    <property type="entry name" value="bZIP_ATF2"/>
    <property type="match status" value="1"/>
</dbReference>
<evidence type="ECO:0000313" key="3">
    <source>
        <dbReference type="Proteomes" id="UP001275084"/>
    </source>
</evidence>
<evidence type="ECO:0008006" key="4">
    <source>
        <dbReference type="Google" id="ProtNLM"/>
    </source>
</evidence>
<dbReference type="SUPFAM" id="SSF57959">
    <property type="entry name" value="Leucine zipper domain"/>
    <property type="match status" value="1"/>
</dbReference>
<sequence length="350" mass="37896">MEPFPDGSLSPFDPSDVFLPPADLDDAAPYMPLDPLDFPLQLGDWGAGDDFSPPGMALQQDATLSATFLDPNAPGLPLGLECDQPLAYPSDWYDENAPLWIPSPYQHGTLVPTPGYEDRDSAVRDWPGPSPLGSNIQRGDGEYFGAPIDSGVLSMAAGLAPGTMISAIELPPDLPTSPDTQIAFYFDESLSKKEKKKRGRPRYYVLQDDNDSASPATIPSPSPQLSRRASTFTTVSSPSSSGNPIAKPKVNAQERNRKASSARHRNKTQVASDELEGEEREARTQNESLRACAHHLRNEVLELRSQVLQQASCGCPMIEGYISTQSQRVARTMTHDAVGHSSGDGESESR</sequence>
<feature type="compositionally biased region" description="Basic residues" evidence="1">
    <location>
        <begin position="258"/>
        <end position="267"/>
    </location>
</feature>
<protein>
    <recommendedName>
        <fullName evidence="4">BZIP domain-containing protein</fullName>
    </recommendedName>
</protein>
<dbReference type="GO" id="GO:0003700">
    <property type="term" value="F:DNA-binding transcription factor activity"/>
    <property type="evidence" value="ECO:0007669"/>
    <property type="project" value="InterPro"/>
</dbReference>
<keyword evidence="3" id="KW-1185">Reference proteome</keyword>
<proteinExistence type="predicted"/>
<evidence type="ECO:0000313" key="2">
    <source>
        <dbReference type="EMBL" id="KAK3349156.1"/>
    </source>
</evidence>
<organism evidence="2 3">
    <name type="scientific">Lasiosphaeria hispida</name>
    <dbReference type="NCBI Taxonomy" id="260671"/>
    <lineage>
        <taxon>Eukaryota</taxon>
        <taxon>Fungi</taxon>
        <taxon>Dikarya</taxon>
        <taxon>Ascomycota</taxon>
        <taxon>Pezizomycotina</taxon>
        <taxon>Sordariomycetes</taxon>
        <taxon>Sordariomycetidae</taxon>
        <taxon>Sordariales</taxon>
        <taxon>Lasiosphaeriaceae</taxon>
        <taxon>Lasiosphaeria</taxon>
    </lineage>
</organism>
<dbReference type="Proteomes" id="UP001275084">
    <property type="component" value="Unassembled WGS sequence"/>
</dbReference>
<feature type="compositionally biased region" description="Low complexity" evidence="1">
    <location>
        <begin position="230"/>
        <end position="241"/>
    </location>
</feature>
<evidence type="ECO:0000256" key="1">
    <source>
        <dbReference type="SAM" id="MobiDB-lite"/>
    </source>
</evidence>
<reference evidence="2" key="1">
    <citation type="journal article" date="2023" name="Mol. Phylogenet. Evol.">
        <title>Genome-scale phylogeny and comparative genomics of the fungal order Sordariales.</title>
        <authorList>
            <person name="Hensen N."/>
            <person name="Bonometti L."/>
            <person name="Westerberg I."/>
            <person name="Brannstrom I.O."/>
            <person name="Guillou S."/>
            <person name="Cros-Aarteil S."/>
            <person name="Calhoun S."/>
            <person name="Haridas S."/>
            <person name="Kuo A."/>
            <person name="Mondo S."/>
            <person name="Pangilinan J."/>
            <person name="Riley R."/>
            <person name="LaButti K."/>
            <person name="Andreopoulos B."/>
            <person name="Lipzen A."/>
            <person name="Chen C."/>
            <person name="Yan M."/>
            <person name="Daum C."/>
            <person name="Ng V."/>
            <person name="Clum A."/>
            <person name="Steindorff A."/>
            <person name="Ohm R.A."/>
            <person name="Martin F."/>
            <person name="Silar P."/>
            <person name="Natvig D.O."/>
            <person name="Lalanne C."/>
            <person name="Gautier V."/>
            <person name="Ament-Velasquez S.L."/>
            <person name="Kruys A."/>
            <person name="Hutchinson M.I."/>
            <person name="Powell A.J."/>
            <person name="Barry K."/>
            <person name="Miller A.N."/>
            <person name="Grigoriev I.V."/>
            <person name="Debuchy R."/>
            <person name="Gladieux P."/>
            <person name="Hiltunen Thoren M."/>
            <person name="Johannesson H."/>
        </authorList>
    </citation>
    <scope>NUCLEOTIDE SEQUENCE</scope>
    <source>
        <strain evidence="2">CBS 955.72</strain>
    </source>
</reference>
<dbReference type="AlphaFoldDB" id="A0AAJ0HEK3"/>